<keyword evidence="3" id="KW-1185">Reference proteome</keyword>
<sequence length="216" mass="23406">MNHYKKLAAALSISVFLYSGSYAAAAEAPADAAAPAQAAAETIAPDALTYAYESAKYGYRIMCPQKPVGVIPASALYENREGEILVFDNEEYNIKYAWVVLVNAFSDETVPNLNTIKPEEAVNLLERIQNSNGYEGIMLINLSDTNKAIFAMTAKEVDIDEDGDGVVDATAKADNQMAVLFFRGTNGQRYGLELIDNPMLRAKSVATLMAGARSMK</sequence>
<dbReference type="HOGENOM" id="CLU_111143_0_0_9"/>
<feature type="chain" id="PRO_5038747287" evidence="1">
    <location>
        <begin position="25"/>
        <end position="216"/>
    </location>
</feature>
<dbReference type="EMBL" id="ACLA01000011">
    <property type="protein sequence ID" value="EEQ48839.1"/>
    <property type="molecule type" value="Genomic_DNA"/>
</dbReference>
<feature type="signal peptide" evidence="1">
    <location>
        <begin position="1"/>
        <end position="24"/>
    </location>
</feature>
<evidence type="ECO:0000256" key="1">
    <source>
        <dbReference type="SAM" id="SignalP"/>
    </source>
</evidence>
<proteinExistence type="predicted"/>
<keyword evidence="1" id="KW-0732">Signal</keyword>
<dbReference type="Proteomes" id="UP000005309">
    <property type="component" value="Unassembled WGS sequence"/>
</dbReference>
<gene>
    <name evidence="2" type="ORF">HMPREF0908_0867</name>
</gene>
<organism evidence="2 3">
    <name type="scientific">Selenomonas flueggei ATCC 43531</name>
    <dbReference type="NCBI Taxonomy" id="638302"/>
    <lineage>
        <taxon>Bacteria</taxon>
        <taxon>Bacillati</taxon>
        <taxon>Bacillota</taxon>
        <taxon>Negativicutes</taxon>
        <taxon>Selenomonadales</taxon>
        <taxon>Selenomonadaceae</taxon>
        <taxon>Selenomonas</taxon>
    </lineage>
</organism>
<evidence type="ECO:0000313" key="3">
    <source>
        <dbReference type="Proteomes" id="UP000005309"/>
    </source>
</evidence>
<comment type="caution">
    <text evidence="2">The sequence shown here is derived from an EMBL/GenBank/DDBJ whole genome shotgun (WGS) entry which is preliminary data.</text>
</comment>
<reference evidence="2 3" key="1">
    <citation type="submission" date="2009-04" db="EMBL/GenBank/DDBJ databases">
        <authorList>
            <person name="Qin X."/>
            <person name="Bachman B."/>
            <person name="Battles P."/>
            <person name="Bell A."/>
            <person name="Bess C."/>
            <person name="Bickham C."/>
            <person name="Chaboub L."/>
            <person name="Chen D."/>
            <person name="Coyle M."/>
            <person name="Deiros D.R."/>
            <person name="Dinh H."/>
            <person name="Forbes L."/>
            <person name="Fowler G."/>
            <person name="Francisco L."/>
            <person name="Fu Q."/>
            <person name="Gubbala S."/>
            <person name="Hale W."/>
            <person name="Han Y."/>
            <person name="Hemphill L."/>
            <person name="Highlander S.K."/>
            <person name="Hirani K."/>
            <person name="Hogues M."/>
            <person name="Jackson L."/>
            <person name="Jakkamsetti A."/>
            <person name="Javaid M."/>
            <person name="Jiang H."/>
            <person name="Korchina V."/>
            <person name="Kovar C."/>
            <person name="Lara F."/>
            <person name="Lee S."/>
            <person name="Mata R."/>
            <person name="Mathew T."/>
            <person name="Moen C."/>
            <person name="Morales K."/>
            <person name="Munidasa M."/>
            <person name="Nazareth L."/>
            <person name="Ngo R."/>
            <person name="Nguyen L."/>
            <person name="Okwuonu G."/>
            <person name="Ongeri F."/>
            <person name="Patil S."/>
            <person name="Petrosino J."/>
            <person name="Pham C."/>
            <person name="Pham P."/>
            <person name="Pu L.-L."/>
            <person name="Puazo M."/>
            <person name="Raj R."/>
            <person name="Reid J."/>
            <person name="Rouhana J."/>
            <person name="Saada N."/>
            <person name="Shang Y."/>
            <person name="Simmons D."/>
            <person name="Thornton R."/>
            <person name="Warren J."/>
            <person name="Weissenberger G."/>
            <person name="Zhang J."/>
            <person name="Zhang L."/>
            <person name="Zhou C."/>
            <person name="Zhu D."/>
            <person name="Muzny D."/>
            <person name="Worley K."/>
            <person name="Gibbs R."/>
        </authorList>
    </citation>
    <scope>NUCLEOTIDE SEQUENCE [LARGE SCALE GENOMIC DNA]</scope>
    <source>
        <strain evidence="2 3">ATCC 43531</strain>
    </source>
</reference>
<protein>
    <submittedName>
        <fullName evidence="2">Uncharacterized protein</fullName>
    </submittedName>
</protein>
<dbReference type="eggNOG" id="ENOG5032TEC">
    <property type="taxonomic scope" value="Bacteria"/>
</dbReference>
<dbReference type="OrthoDB" id="1664616at2"/>
<dbReference type="STRING" id="638302.HMPREF0908_0867"/>
<dbReference type="RefSeq" id="WP_006689601.1">
    <property type="nucleotide sequence ID" value="NZ_GG694006.1"/>
</dbReference>
<evidence type="ECO:0000313" key="2">
    <source>
        <dbReference type="EMBL" id="EEQ48839.1"/>
    </source>
</evidence>
<dbReference type="AlphaFoldDB" id="C4V303"/>
<accession>C4V303</accession>
<name>C4V303_9FIRM</name>